<evidence type="ECO:0000259" key="12">
    <source>
        <dbReference type="PROSITE" id="PS50885"/>
    </source>
</evidence>
<feature type="domain" description="Histidine kinase" evidence="10">
    <location>
        <begin position="262"/>
        <end position="487"/>
    </location>
</feature>
<evidence type="ECO:0000256" key="7">
    <source>
        <dbReference type="PROSITE-ProRule" id="PRU00169"/>
    </source>
</evidence>
<dbReference type="InterPro" id="IPR001789">
    <property type="entry name" value="Sig_transdc_resp-reg_receiver"/>
</dbReference>
<dbReference type="InterPro" id="IPR036890">
    <property type="entry name" value="HATPase_C_sf"/>
</dbReference>
<dbReference type="CDD" id="cd16922">
    <property type="entry name" value="HATPase_EvgS-ArcB-TorS-like"/>
    <property type="match status" value="1"/>
</dbReference>
<evidence type="ECO:0000256" key="3">
    <source>
        <dbReference type="ARBA" id="ARBA00012438"/>
    </source>
</evidence>
<dbReference type="SUPFAM" id="SSF52172">
    <property type="entry name" value="CheY-like"/>
    <property type="match status" value="1"/>
</dbReference>
<evidence type="ECO:0000256" key="5">
    <source>
        <dbReference type="ARBA" id="ARBA00022679"/>
    </source>
</evidence>
<keyword evidence="9" id="KW-0732">Signal</keyword>
<evidence type="ECO:0000256" key="9">
    <source>
        <dbReference type="SAM" id="SignalP"/>
    </source>
</evidence>
<evidence type="ECO:0000313" key="13">
    <source>
        <dbReference type="EMBL" id="GLT22795.1"/>
    </source>
</evidence>
<dbReference type="InterPro" id="IPR011006">
    <property type="entry name" value="CheY-like_superfamily"/>
</dbReference>
<dbReference type="Gene3D" id="3.40.50.2300">
    <property type="match status" value="1"/>
</dbReference>
<dbReference type="Proteomes" id="UP001157167">
    <property type="component" value="Unassembled WGS sequence"/>
</dbReference>
<dbReference type="PRINTS" id="PR00344">
    <property type="entry name" value="BCTRLSENSOR"/>
</dbReference>
<dbReference type="EC" id="2.7.13.3" evidence="3"/>
<dbReference type="Gene3D" id="1.10.287.130">
    <property type="match status" value="1"/>
</dbReference>
<evidence type="ECO:0000256" key="4">
    <source>
        <dbReference type="ARBA" id="ARBA00022553"/>
    </source>
</evidence>
<keyword evidence="5" id="KW-0808">Transferase</keyword>
<keyword evidence="8" id="KW-1133">Transmembrane helix</keyword>
<feature type="domain" description="HAMP" evidence="12">
    <location>
        <begin position="187"/>
        <end position="240"/>
    </location>
</feature>
<dbReference type="SMART" id="SM00388">
    <property type="entry name" value="HisKA"/>
    <property type="match status" value="1"/>
</dbReference>
<gene>
    <name evidence="13" type="ORF">GCM10007933_22560</name>
</gene>
<dbReference type="PANTHER" id="PTHR45339">
    <property type="entry name" value="HYBRID SIGNAL TRANSDUCTION HISTIDINE KINASE J"/>
    <property type="match status" value="1"/>
</dbReference>
<keyword evidence="4 7" id="KW-0597">Phosphoprotein</keyword>
<proteinExistence type="predicted"/>
<dbReference type="PANTHER" id="PTHR45339:SF3">
    <property type="entry name" value="HISTIDINE KINASE"/>
    <property type="match status" value="1"/>
</dbReference>
<keyword evidence="14" id="KW-1185">Reference proteome</keyword>
<evidence type="ECO:0000259" key="11">
    <source>
        <dbReference type="PROSITE" id="PS50110"/>
    </source>
</evidence>
<keyword evidence="6" id="KW-0418">Kinase</keyword>
<feature type="modified residue" description="4-aspartylphosphate" evidence="7">
    <location>
        <position position="564"/>
    </location>
</feature>
<evidence type="ECO:0000256" key="8">
    <source>
        <dbReference type="SAM" id="Phobius"/>
    </source>
</evidence>
<dbReference type="Pfam" id="PF00672">
    <property type="entry name" value="HAMP"/>
    <property type="match status" value="1"/>
</dbReference>
<feature type="chain" id="PRO_5047362843" description="histidine kinase" evidence="9">
    <location>
        <begin position="27"/>
        <end position="647"/>
    </location>
</feature>
<evidence type="ECO:0000256" key="2">
    <source>
        <dbReference type="ARBA" id="ARBA00004370"/>
    </source>
</evidence>
<comment type="caution">
    <text evidence="13">The sequence shown here is derived from an EMBL/GenBank/DDBJ whole genome shotgun (WGS) entry which is preliminary data.</text>
</comment>
<feature type="transmembrane region" description="Helical" evidence="8">
    <location>
        <begin position="164"/>
        <end position="182"/>
    </location>
</feature>
<name>A0ABQ6FB22_9RHOO</name>
<feature type="signal peptide" evidence="9">
    <location>
        <begin position="1"/>
        <end position="26"/>
    </location>
</feature>
<dbReference type="SMART" id="SM00448">
    <property type="entry name" value="REC"/>
    <property type="match status" value="1"/>
</dbReference>
<dbReference type="CDD" id="cd06225">
    <property type="entry name" value="HAMP"/>
    <property type="match status" value="1"/>
</dbReference>
<dbReference type="InterPro" id="IPR004358">
    <property type="entry name" value="Sig_transdc_His_kin-like_C"/>
</dbReference>
<sequence length="647" mass="69579">MLIAFVTTSLALVVALVCLVAGEVGAAADARQESAERLTRLVSLHSGDALTRGAPATAAEMLAVLGADRDVIAVTIRDAGGRDIAHYHSPLAAHAGLLAAIAVRHAEKLGPDAPLDANVHPLLALASEPFLEIARPIRAGNRDLGTIEAYFDLSPLNRLIRERITTAAIILVAAGLLAWLLAARLQRLIAAPIEDFAHHIGKVTHTGDYSVRAAPVGCNEIGTLMHGFNAMLDQIESGHTQLLEARDSAEEASRAKSMFLATMSHEIRNPMNGVIGMADLLAFTRLDEEQQHLLRHIRISADSLMRVINDILDFSKLEAARMDVEAVWCNPREIIEDIAAFFQFQAADKGLMIRCHIARDLPPSAKIDPIRLRQVLGNLIANAIKFTSSGEIALSVDQRHLDGGDDAPLSFFHFSVRDSGIGIEPAVLPRLFTPFTQADSSYARRFGGTGLGLAICQQLVDLMGGEIGVESTPGEGSNFWFTISAPVQSAAAEPASALAHPLDTRESATQLAGLRVLVADDDALSQVLATAQLAQFHCEVTTAANGVEVLELLERRAFDLILMDGQMPVLDGYDTTRRIRELEMIGRLPQRTAIVAMTGNVSEHALARECGMDDFLAKPYSQGALRDVLVRHRPKARAGSTTLDSAA</sequence>
<evidence type="ECO:0000256" key="6">
    <source>
        <dbReference type="ARBA" id="ARBA00022777"/>
    </source>
</evidence>
<keyword evidence="8" id="KW-0472">Membrane</keyword>
<dbReference type="CDD" id="cd17546">
    <property type="entry name" value="REC_hyHK_CKI1_RcsC-like"/>
    <property type="match status" value="1"/>
</dbReference>
<dbReference type="InterPro" id="IPR003660">
    <property type="entry name" value="HAMP_dom"/>
</dbReference>
<dbReference type="EMBL" id="BSPX01000031">
    <property type="protein sequence ID" value="GLT22795.1"/>
    <property type="molecule type" value="Genomic_DNA"/>
</dbReference>
<dbReference type="InterPro" id="IPR003661">
    <property type="entry name" value="HisK_dim/P_dom"/>
</dbReference>
<protein>
    <recommendedName>
        <fullName evidence="3">histidine kinase</fullName>
        <ecNumber evidence="3">2.7.13.3</ecNumber>
    </recommendedName>
</protein>
<evidence type="ECO:0000256" key="1">
    <source>
        <dbReference type="ARBA" id="ARBA00000085"/>
    </source>
</evidence>
<dbReference type="Pfam" id="PF00072">
    <property type="entry name" value="Response_reg"/>
    <property type="match status" value="1"/>
</dbReference>
<dbReference type="Pfam" id="PF02518">
    <property type="entry name" value="HATPase_c"/>
    <property type="match status" value="1"/>
</dbReference>
<dbReference type="SMART" id="SM00387">
    <property type="entry name" value="HATPase_c"/>
    <property type="match status" value="1"/>
</dbReference>
<dbReference type="PROSITE" id="PS50885">
    <property type="entry name" value="HAMP"/>
    <property type="match status" value="1"/>
</dbReference>
<dbReference type="CDD" id="cd00082">
    <property type="entry name" value="HisKA"/>
    <property type="match status" value="1"/>
</dbReference>
<keyword evidence="8" id="KW-0812">Transmembrane</keyword>
<evidence type="ECO:0000313" key="14">
    <source>
        <dbReference type="Proteomes" id="UP001157167"/>
    </source>
</evidence>
<dbReference type="PROSITE" id="PS50109">
    <property type="entry name" value="HIS_KIN"/>
    <property type="match status" value="1"/>
</dbReference>
<dbReference type="InterPro" id="IPR036097">
    <property type="entry name" value="HisK_dim/P_sf"/>
</dbReference>
<dbReference type="InterPro" id="IPR003594">
    <property type="entry name" value="HATPase_dom"/>
</dbReference>
<reference evidence="14" key="1">
    <citation type="journal article" date="2019" name="Int. J. Syst. Evol. Microbiol.">
        <title>The Global Catalogue of Microorganisms (GCM) 10K type strain sequencing project: providing services to taxonomists for standard genome sequencing and annotation.</title>
        <authorList>
            <consortium name="The Broad Institute Genomics Platform"/>
            <consortium name="The Broad Institute Genome Sequencing Center for Infectious Disease"/>
            <person name="Wu L."/>
            <person name="Ma J."/>
        </authorList>
    </citation>
    <scope>NUCLEOTIDE SEQUENCE [LARGE SCALE GENOMIC DNA]</scope>
    <source>
        <strain evidence="14">NBRC 102407</strain>
    </source>
</reference>
<evidence type="ECO:0000259" key="10">
    <source>
        <dbReference type="PROSITE" id="PS50109"/>
    </source>
</evidence>
<dbReference type="Gene3D" id="6.10.340.10">
    <property type="match status" value="1"/>
</dbReference>
<accession>A0ABQ6FB22</accession>
<dbReference type="PROSITE" id="PS50110">
    <property type="entry name" value="RESPONSE_REGULATORY"/>
    <property type="match status" value="1"/>
</dbReference>
<feature type="domain" description="Response regulatory" evidence="11">
    <location>
        <begin position="515"/>
        <end position="633"/>
    </location>
</feature>
<comment type="subcellular location">
    <subcellularLocation>
        <location evidence="2">Membrane</location>
    </subcellularLocation>
</comment>
<dbReference type="SUPFAM" id="SSF47384">
    <property type="entry name" value="Homodimeric domain of signal transducing histidine kinase"/>
    <property type="match status" value="1"/>
</dbReference>
<comment type="catalytic activity">
    <reaction evidence="1">
        <text>ATP + protein L-histidine = ADP + protein N-phospho-L-histidine.</text>
        <dbReference type="EC" id="2.7.13.3"/>
    </reaction>
</comment>
<dbReference type="SUPFAM" id="SSF55874">
    <property type="entry name" value="ATPase domain of HSP90 chaperone/DNA topoisomerase II/histidine kinase"/>
    <property type="match status" value="1"/>
</dbReference>
<dbReference type="Pfam" id="PF00512">
    <property type="entry name" value="HisKA"/>
    <property type="match status" value="1"/>
</dbReference>
<organism evidence="13 14">
    <name type="scientific">Zoogloea oryzae</name>
    <dbReference type="NCBI Taxonomy" id="310767"/>
    <lineage>
        <taxon>Bacteria</taxon>
        <taxon>Pseudomonadati</taxon>
        <taxon>Pseudomonadota</taxon>
        <taxon>Betaproteobacteria</taxon>
        <taxon>Rhodocyclales</taxon>
        <taxon>Zoogloeaceae</taxon>
        <taxon>Zoogloea</taxon>
    </lineage>
</organism>
<dbReference type="Gene3D" id="3.30.565.10">
    <property type="entry name" value="Histidine kinase-like ATPase, C-terminal domain"/>
    <property type="match status" value="1"/>
</dbReference>
<dbReference type="InterPro" id="IPR005467">
    <property type="entry name" value="His_kinase_dom"/>
</dbReference>
<dbReference type="SMART" id="SM00304">
    <property type="entry name" value="HAMP"/>
    <property type="match status" value="1"/>
</dbReference>